<evidence type="ECO:0000259" key="1">
    <source>
        <dbReference type="Pfam" id="PF12804"/>
    </source>
</evidence>
<gene>
    <name evidence="2" type="ORF">DN745_10835</name>
</gene>
<dbReference type="Pfam" id="PF12804">
    <property type="entry name" value="NTP_transf_3"/>
    <property type="match status" value="1"/>
</dbReference>
<dbReference type="AlphaFoldDB" id="A0A2Z4FM26"/>
<keyword evidence="3" id="KW-1185">Reference proteome</keyword>
<dbReference type="GO" id="GO:0016779">
    <property type="term" value="F:nucleotidyltransferase activity"/>
    <property type="evidence" value="ECO:0007669"/>
    <property type="project" value="UniProtKB-ARBA"/>
</dbReference>
<dbReference type="SUPFAM" id="SSF53448">
    <property type="entry name" value="Nucleotide-diphospho-sugar transferases"/>
    <property type="match status" value="1"/>
</dbReference>
<reference evidence="2 3" key="1">
    <citation type="submission" date="2018-06" db="EMBL/GenBank/DDBJ databases">
        <title>Lujinxingia sediminis gen. nov. sp. nov., a new facultative anaerobic member of the class Deltaproteobacteria, and proposal of Lujinxingaceae fam. nov.</title>
        <authorList>
            <person name="Guo L.-Y."/>
            <person name="Li C.-M."/>
            <person name="Wang S."/>
            <person name="Du Z.-J."/>
        </authorList>
    </citation>
    <scope>NUCLEOTIDE SEQUENCE [LARGE SCALE GENOMIC DNA]</scope>
    <source>
        <strain evidence="2 3">FA350</strain>
    </source>
</reference>
<proteinExistence type="predicted"/>
<organism evidence="2 3">
    <name type="scientific">Bradymonas sediminis</name>
    <dbReference type="NCBI Taxonomy" id="1548548"/>
    <lineage>
        <taxon>Bacteria</taxon>
        <taxon>Deltaproteobacteria</taxon>
        <taxon>Bradymonadales</taxon>
        <taxon>Bradymonadaceae</taxon>
        <taxon>Bradymonas</taxon>
    </lineage>
</organism>
<dbReference type="Gene3D" id="3.90.550.10">
    <property type="entry name" value="Spore Coat Polysaccharide Biosynthesis Protein SpsA, Chain A"/>
    <property type="match status" value="1"/>
</dbReference>
<dbReference type="EMBL" id="CP030032">
    <property type="protein sequence ID" value="AWV89806.1"/>
    <property type="molecule type" value="Genomic_DNA"/>
</dbReference>
<name>A0A2Z4FM26_9DELT</name>
<dbReference type="PANTHER" id="PTHR43777">
    <property type="entry name" value="MOLYBDENUM COFACTOR CYTIDYLYLTRANSFERASE"/>
    <property type="match status" value="1"/>
</dbReference>
<evidence type="ECO:0000313" key="3">
    <source>
        <dbReference type="Proteomes" id="UP000249799"/>
    </source>
</evidence>
<sequence length="278" mass="30146">MIQSSRESTESSPMPTSHAVILAAGFGSRLQADEGHKLLVKIGGRTMLSRHLENFHRLGVSHVTVVTGYENEVLARAIAEGEKRESITVRCAHNPDFKTSNGISVLAGVDDALANIGEAAVPFWLTMSDHLFDPAMFLKLRETFAPAYGDRSDGVQGMLVVDQKLDSIFDMPDANKLAFDKAALARGVAPQDAPLGAIGKDLPEFELVDAGLFWCGAGFAQALRAERDARGDCCTSDAVRRLDARGAMAFWDLGEHLWQDVDTPEARGHAEVIAGEWR</sequence>
<protein>
    <recommendedName>
        <fullName evidence="1">MobA-like NTP transferase domain-containing protein</fullName>
    </recommendedName>
</protein>
<dbReference type="OrthoDB" id="9788272at2"/>
<evidence type="ECO:0000313" key="2">
    <source>
        <dbReference type="EMBL" id="AWV89806.1"/>
    </source>
</evidence>
<feature type="domain" description="MobA-like NTP transferase" evidence="1">
    <location>
        <begin position="19"/>
        <end position="146"/>
    </location>
</feature>
<dbReference type="KEGG" id="bsed:DN745_10835"/>
<dbReference type="PANTHER" id="PTHR43777:SF1">
    <property type="entry name" value="MOLYBDENUM COFACTOR CYTIDYLYLTRANSFERASE"/>
    <property type="match status" value="1"/>
</dbReference>
<dbReference type="InterPro" id="IPR029044">
    <property type="entry name" value="Nucleotide-diphossugar_trans"/>
</dbReference>
<accession>A0A2Z4FM26</accession>
<dbReference type="Proteomes" id="UP000249799">
    <property type="component" value="Chromosome"/>
</dbReference>
<dbReference type="InterPro" id="IPR025877">
    <property type="entry name" value="MobA-like_NTP_Trfase"/>
</dbReference>